<dbReference type="Proteomes" id="UP001143362">
    <property type="component" value="Unassembled WGS sequence"/>
</dbReference>
<dbReference type="Gene3D" id="6.10.280.50">
    <property type="match status" value="1"/>
</dbReference>
<accession>A0ABT3TDR4</accession>
<keyword evidence="2" id="KW-1185">Reference proteome</keyword>
<dbReference type="InterPro" id="IPR007420">
    <property type="entry name" value="DUF465"/>
</dbReference>
<organism evidence="1 2">
    <name type="scientific">Candidatus Litorirhabdus singularis</name>
    <dbReference type="NCBI Taxonomy" id="2518993"/>
    <lineage>
        <taxon>Bacteria</taxon>
        <taxon>Pseudomonadati</taxon>
        <taxon>Pseudomonadota</taxon>
        <taxon>Gammaproteobacteria</taxon>
        <taxon>Cellvibrionales</taxon>
        <taxon>Halieaceae</taxon>
        <taxon>Candidatus Litorirhabdus</taxon>
    </lineage>
</organism>
<evidence type="ECO:0000313" key="1">
    <source>
        <dbReference type="EMBL" id="MCX2980442.1"/>
    </source>
</evidence>
<dbReference type="EMBL" id="SHNN01000001">
    <property type="protein sequence ID" value="MCX2980442.1"/>
    <property type="molecule type" value="Genomic_DNA"/>
</dbReference>
<protein>
    <submittedName>
        <fullName evidence="1">DUF465 domain-containing protein</fullName>
    </submittedName>
</protein>
<proteinExistence type="predicted"/>
<sequence length="80" mass="9524">MSVEHHDLVNEFPTMRDKIHELKLSDTHFRKLFDQYHELTRAVENMENEVTPVASVTEEEAKLKRLHLKDELYRMLTSTA</sequence>
<reference evidence="1" key="1">
    <citation type="submission" date="2019-02" db="EMBL/GenBank/DDBJ databases">
        <authorList>
            <person name="Li S.-H."/>
        </authorList>
    </citation>
    <scope>NUCLEOTIDE SEQUENCE</scope>
    <source>
        <strain evidence="1">IMCC14734</strain>
    </source>
</reference>
<gene>
    <name evidence="1" type="ORF">EYC98_06090</name>
</gene>
<dbReference type="RefSeq" id="WP_279244419.1">
    <property type="nucleotide sequence ID" value="NZ_SHNN01000001.1"/>
</dbReference>
<evidence type="ECO:0000313" key="2">
    <source>
        <dbReference type="Proteomes" id="UP001143362"/>
    </source>
</evidence>
<comment type="caution">
    <text evidence="1">The sequence shown here is derived from an EMBL/GenBank/DDBJ whole genome shotgun (WGS) entry which is preliminary data.</text>
</comment>
<name>A0ABT3TDR4_9GAMM</name>
<dbReference type="Pfam" id="PF04325">
    <property type="entry name" value="DUF465"/>
    <property type="match status" value="1"/>
</dbReference>
<dbReference type="InterPro" id="IPR038444">
    <property type="entry name" value="DUF465_sf"/>
</dbReference>